<dbReference type="EMBL" id="MHTL01000012">
    <property type="protein sequence ID" value="OHA60511.1"/>
    <property type="molecule type" value="Genomic_DNA"/>
</dbReference>
<protein>
    <recommendedName>
        <fullName evidence="3">CARDB domain-containing protein</fullName>
    </recommendedName>
</protein>
<feature type="chain" id="PRO_5009584135" description="CARDB domain-containing protein" evidence="2">
    <location>
        <begin position="19"/>
        <end position="873"/>
    </location>
</feature>
<accession>A0A1G2QKN3</accession>
<organism evidence="4 5">
    <name type="scientific">Candidatus Vogelbacteria bacterium RIFOXYD1_FULL_51_18</name>
    <dbReference type="NCBI Taxonomy" id="1802440"/>
    <lineage>
        <taxon>Bacteria</taxon>
        <taxon>Candidatus Vogeliibacteriota</taxon>
    </lineage>
</organism>
<evidence type="ECO:0000256" key="1">
    <source>
        <dbReference type="SAM" id="MobiDB-lite"/>
    </source>
</evidence>
<evidence type="ECO:0000256" key="2">
    <source>
        <dbReference type="SAM" id="SignalP"/>
    </source>
</evidence>
<dbReference type="Pfam" id="PF07705">
    <property type="entry name" value="CARDB"/>
    <property type="match status" value="1"/>
</dbReference>
<feature type="region of interest" description="Disordered" evidence="1">
    <location>
        <begin position="441"/>
        <end position="486"/>
    </location>
</feature>
<dbReference type="Proteomes" id="UP000177090">
    <property type="component" value="Unassembled WGS sequence"/>
</dbReference>
<dbReference type="AlphaFoldDB" id="A0A1G2QKN3"/>
<comment type="caution">
    <text evidence="4">The sequence shown here is derived from an EMBL/GenBank/DDBJ whole genome shotgun (WGS) entry which is preliminary data.</text>
</comment>
<gene>
    <name evidence="4" type="ORF">A2569_01910</name>
</gene>
<dbReference type="STRING" id="1802440.A2569_01910"/>
<proteinExistence type="predicted"/>
<dbReference type="InterPro" id="IPR011635">
    <property type="entry name" value="CARDB"/>
</dbReference>
<feature type="region of interest" description="Disordered" evidence="1">
    <location>
        <begin position="263"/>
        <end position="296"/>
    </location>
</feature>
<feature type="domain" description="CARDB" evidence="3">
    <location>
        <begin position="35"/>
        <end position="151"/>
    </location>
</feature>
<dbReference type="InterPro" id="IPR013783">
    <property type="entry name" value="Ig-like_fold"/>
</dbReference>
<reference evidence="4 5" key="1">
    <citation type="journal article" date="2016" name="Nat. Commun.">
        <title>Thousands of microbial genomes shed light on interconnected biogeochemical processes in an aquifer system.</title>
        <authorList>
            <person name="Anantharaman K."/>
            <person name="Brown C.T."/>
            <person name="Hug L.A."/>
            <person name="Sharon I."/>
            <person name="Castelle C.J."/>
            <person name="Probst A.J."/>
            <person name="Thomas B.C."/>
            <person name="Singh A."/>
            <person name="Wilkins M.J."/>
            <person name="Karaoz U."/>
            <person name="Brodie E.L."/>
            <person name="Williams K.H."/>
            <person name="Hubbard S.S."/>
            <person name="Banfield J.F."/>
        </authorList>
    </citation>
    <scope>NUCLEOTIDE SEQUENCE [LARGE SCALE GENOMIC DNA]</scope>
</reference>
<feature type="compositionally biased region" description="Low complexity" evidence="1">
    <location>
        <begin position="263"/>
        <end position="293"/>
    </location>
</feature>
<feature type="signal peptide" evidence="2">
    <location>
        <begin position="1"/>
        <end position="18"/>
    </location>
</feature>
<evidence type="ECO:0000259" key="3">
    <source>
        <dbReference type="Pfam" id="PF07705"/>
    </source>
</evidence>
<evidence type="ECO:0000313" key="5">
    <source>
        <dbReference type="Proteomes" id="UP000177090"/>
    </source>
</evidence>
<name>A0A1G2QKN3_9BACT</name>
<keyword evidence="2" id="KW-0732">Signal</keyword>
<sequence length="873" mass="92289">MRKVVVVLLSLAAHAASALPNLQVIEAKHFASGCLNVEQAYHGSGTVKNGGDVAAQNFKVLIIMYGEDSFFKRERVTDDDLLAMYYEKSDDPRIRDSMFLKEVASLVPGETRTFEVDRTLPADAPCQRYGLRVIADVDNAVAESSEEDNAKNGIPYFPCKCPEAAPSSTPTAALTPTITSTPTVTGTAIASPTHSPTITETATVTNTGAPTATATLSPTATASATVTNTGAPTATQTGTATLSPTATSTSTVTASATVTNTGVPTATQTGTATASATNTASPTASPSATVTNTGAPTVTVTPMGKPNVTVWFELLDGDLSPLPEGSCLEDLHIHALLVHVSNIGSVAVEDVALKITSVQEKDVQVFANLFGKDHETVLEGPLAPNQEKVWTIRNDPFHPICAMRYGATVIVDPDDLIDEENENDNQAGRFLLEGCCPVETPTPTVSPTITATASPTHTETDEPTVTMSPTATWTSTPTPTKTGALEPTATWTTVSPTATVTPTETRGFCDRGFYLLDIFGQLHRAGSPPVITGSITLPGGNAMGAEKVRTDEDIAVLDGMGVVTFVSHPENTPMQDFLFQPSPAFPLGRAVDLAVTPSGEGFWVLTDFGGIYRAGTAKVTGQGALVPHTDELPLGYDIMFGPMRRPGFPNPGGASLRAVSLGVINPDGDDQANGYIILDSQGGRFLLNGDGSTVAPGTYANRPPDDPLKLLDSPTRLEPPDAYIWPFFAGMDIARDLELHPSQKGLVVFDGWGGIHPVPVDRVSNPVFYTRNDDPNDPGNLITTVGMPYIVEGFDNPETPQDEGNENIYGVDAESIFTGFNFSPGCQQGFYTLDEFGGVAVFGGVRRTSDNIGSPFSSPYFFPFMHGKKLVIY</sequence>
<evidence type="ECO:0000313" key="4">
    <source>
        <dbReference type="EMBL" id="OHA60511.1"/>
    </source>
</evidence>
<dbReference type="Gene3D" id="2.60.40.10">
    <property type="entry name" value="Immunoglobulins"/>
    <property type="match status" value="2"/>
</dbReference>